<dbReference type="Proteomes" id="UP000887013">
    <property type="component" value="Unassembled WGS sequence"/>
</dbReference>
<protein>
    <submittedName>
        <fullName evidence="1">Uncharacterized protein</fullName>
    </submittedName>
</protein>
<gene>
    <name evidence="1" type="ORF">NPIL_166901</name>
</gene>
<comment type="caution">
    <text evidence="1">The sequence shown here is derived from an EMBL/GenBank/DDBJ whole genome shotgun (WGS) entry which is preliminary data.</text>
</comment>
<dbReference type="EMBL" id="BMAW01117625">
    <property type="protein sequence ID" value="GFT76085.1"/>
    <property type="molecule type" value="Genomic_DNA"/>
</dbReference>
<sequence>MVVSEPLCIDGGIGPYIGVDHGRQETIATVWISGGAYVAFGLQVGIFNGNDKWPGIIHAGTSQEKSS</sequence>
<organism evidence="1 2">
    <name type="scientific">Nephila pilipes</name>
    <name type="common">Giant wood spider</name>
    <name type="synonym">Nephila maculata</name>
    <dbReference type="NCBI Taxonomy" id="299642"/>
    <lineage>
        <taxon>Eukaryota</taxon>
        <taxon>Metazoa</taxon>
        <taxon>Ecdysozoa</taxon>
        <taxon>Arthropoda</taxon>
        <taxon>Chelicerata</taxon>
        <taxon>Arachnida</taxon>
        <taxon>Araneae</taxon>
        <taxon>Araneomorphae</taxon>
        <taxon>Entelegynae</taxon>
        <taxon>Araneoidea</taxon>
        <taxon>Nephilidae</taxon>
        <taxon>Nephila</taxon>
    </lineage>
</organism>
<dbReference type="AlphaFoldDB" id="A0A8X6U3B0"/>
<evidence type="ECO:0000313" key="1">
    <source>
        <dbReference type="EMBL" id="GFT76085.1"/>
    </source>
</evidence>
<keyword evidence="2" id="KW-1185">Reference proteome</keyword>
<reference evidence="1" key="1">
    <citation type="submission" date="2020-08" db="EMBL/GenBank/DDBJ databases">
        <title>Multicomponent nature underlies the extraordinary mechanical properties of spider dragline silk.</title>
        <authorList>
            <person name="Kono N."/>
            <person name="Nakamura H."/>
            <person name="Mori M."/>
            <person name="Yoshida Y."/>
            <person name="Ohtoshi R."/>
            <person name="Malay A.D."/>
            <person name="Moran D.A.P."/>
            <person name="Tomita M."/>
            <person name="Numata K."/>
            <person name="Arakawa K."/>
        </authorList>
    </citation>
    <scope>NUCLEOTIDE SEQUENCE</scope>
</reference>
<accession>A0A8X6U3B0</accession>
<evidence type="ECO:0000313" key="2">
    <source>
        <dbReference type="Proteomes" id="UP000887013"/>
    </source>
</evidence>
<proteinExistence type="predicted"/>
<name>A0A8X6U3B0_NEPPI</name>